<proteinExistence type="predicted"/>
<dbReference type="PANTHER" id="PTHR43166:SF30">
    <property type="entry name" value="METHIONINE IMPORT ATP-BINDING PROTEIN METN"/>
    <property type="match status" value="1"/>
</dbReference>
<dbReference type="SMART" id="SM00930">
    <property type="entry name" value="NIL"/>
    <property type="match status" value="1"/>
</dbReference>
<dbReference type="GO" id="GO:0005524">
    <property type="term" value="F:ATP binding"/>
    <property type="evidence" value="ECO:0007669"/>
    <property type="project" value="UniProtKB-KW"/>
</dbReference>
<dbReference type="Pfam" id="PF00005">
    <property type="entry name" value="ABC_tran"/>
    <property type="match status" value="1"/>
</dbReference>
<evidence type="ECO:0000256" key="7">
    <source>
        <dbReference type="ARBA" id="ARBA00023136"/>
    </source>
</evidence>
<feature type="domain" description="ABC transporter" evidence="8">
    <location>
        <begin position="6"/>
        <end position="243"/>
    </location>
</feature>
<dbReference type="Pfam" id="PF09383">
    <property type="entry name" value="NIL"/>
    <property type="match status" value="1"/>
</dbReference>
<dbReference type="CDD" id="cd03258">
    <property type="entry name" value="ABC_MetN_methionine_transporter"/>
    <property type="match status" value="1"/>
</dbReference>
<dbReference type="Gene3D" id="3.30.70.260">
    <property type="match status" value="1"/>
</dbReference>
<sequence length="345" mass="38385">MDKIVLEHVTVNFTQKKKTFAAVKDVSLTIKQGEIFGVVGLSGAGKSTLIRTLNLLQRPSLGSIKIDGTEITQLPTDQIRKLRQKIGMIFQHFNLINNKTVAENIAFALKAGNCDKALLPIRVKELLALVDLSDKMDSYPNQLSGGQKQRIGIARALANNPEILLCDEATSALDVETTEEILRILAEINQKLGITIVFITHELEVAKKLFHRMAVMEAGKVVEMASTYDIFANPKALITQKLVGRYLNLHLPQELLPDLAQGRLIELRYQGDNTLAPLITDVAKQFDVAISIIHGKIEYIQNDVIGILLVYLTGEKENVEKAVLQLAEKVFATKEIKEESKWQKP</sequence>
<accession>A0ABS3H660</accession>
<dbReference type="InterPro" id="IPR045865">
    <property type="entry name" value="ACT-like_dom_sf"/>
</dbReference>
<evidence type="ECO:0000259" key="8">
    <source>
        <dbReference type="PROSITE" id="PS50893"/>
    </source>
</evidence>
<dbReference type="Gene3D" id="3.40.50.300">
    <property type="entry name" value="P-loop containing nucleotide triphosphate hydrolases"/>
    <property type="match status" value="1"/>
</dbReference>
<dbReference type="PROSITE" id="PS00211">
    <property type="entry name" value="ABC_TRANSPORTER_1"/>
    <property type="match status" value="1"/>
</dbReference>
<dbReference type="EMBL" id="JAFLVT010000001">
    <property type="protein sequence ID" value="MBO0448083.1"/>
    <property type="molecule type" value="Genomic_DNA"/>
</dbReference>
<keyword evidence="1" id="KW-0813">Transport</keyword>
<dbReference type="SUPFAM" id="SSF52540">
    <property type="entry name" value="P-loop containing nucleoside triphosphate hydrolases"/>
    <property type="match status" value="1"/>
</dbReference>
<evidence type="ECO:0000256" key="5">
    <source>
        <dbReference type="ARBA" id="ARBA00022967"/>
    </source>
</evidence>
<keyword evidence="10" id="KW-1185">Reference proteome</keyword>
<dbReference type="InterPro" id="IPR003439">
    <property type="entry name" value="ABC_transporter-like_ATP-bd"/>
</dbReference>
<evidence type="ECO:0000313" key="10">
    <source>
        <dbReference type="Proteomes" id="UP000664256"/>
    </source>
</evidence>
<dbReference type="RefSeq" id="WP_206902290.1">
    <property type="nucleotide sequence ID" value="NZ_JAFLVT010000001.1"/>
</dbReference>
<dbReference type="SUPFAM" id="SSF55021">
    <property type="entry name" value="ACT-like"/>
    <property type="match status" value="1"/>
</dbReference>
<reference evidence="9 10" key="1">
    <citation type="submission" date="2021-03" db="EMBL/GenBank/DDBJ databases">
        <title>Enterococcal diversity collection.</title>
        <authorList>
            <person name="Gilmore M.S."/>
            <person name="Schwartzman J."/>
            <person name="Van Tyne D."/>
            <person name="Martin M."/>
            <person name="Earl A.M."/>
            <person name="Manson A.L."/>
            <person name="Straub T."/>
            <person name="Salamzade R."/>
            <person name="Saavedra J."/>
            <person name="Lebreton F."/>
            <person name="Prichula J."/>
            <person name="Schaufler K."/>
            <person name="Gaca A."/>
            <person name="Sgardioli B."/>
            <person name="Wagenaar J."/>
            <person name="Strong T."/>
        </authorList>
    </citation>
    <scope>NUCLEOTIDE SEQUENCE [LARGE SCALE GENOMIC DNA]</scope>
    <source>
        <strain evidence="9 10">MJM12</strain>
    </source>
</reference>
<organism evidence="9 10">
    <name type="scientific">Candidatus Enterococcus myersii</name>
    <dbReference type="NCBI Taxonomy" id="2815322"/>
    <lineage>
        <taxon>Bacteria</taxon>
        <taxon>Bacillati</taxon>
        <taxon>Bacillota</taxon>
        <taxon>Bacilli</taxon>
        <taxon>Lactobacillales</taxon>
        <taxon>Enterococcaceae</taxon>
        <taxon>Enterococcus</taxon>
    </lineage>
</organism>
<evidence type="ECO:0000256" key="4">
    <source>
        <dbReference type="ARBA" id="ARBA00022840"/>
    </source>
</evidence>
<gene>
    <name evidence="9" type="ORF">JZO76_00880</name>
</gene>
<keyword evidence="2" id="KW-1003">Cell membrane</keyword>
<keyword evidence="4 9" id="KW-0067">ATP-binding</keyword>
<dbReference type="InterPro" id="IPR027417">
    <property type="entry name" value="P-loop_NTPase"/>
</dbReference>
<dbReference type="PROSITE" id="PS50893">
    <property type="entry name" value="ABC_TRANSPORTER_2"/>
    <property type="match status" value="1"/>
</dbReference>
<evidence type="ECO:0000256" key="3">
    <source>
        <dbReference type="ARBA" id="ARBA00022741"/>
    </source>
</evidence>
<comment type="caution">
    <text evidence="9">The sequence shown here is derived from an EMBL/GenBank/DDBJ whole genome shotgun (WGS) entry which is preliminary data.</text>
</comment>
<protein>
    <submittedName>
        <fullName evidence="9">ATP-binding cassette domain-containing protein</fullName>
    </submittedName>
</protein>
<evidence type="ECO:0000256" key="2">
    <source>
        <dbReference type="ARBA" id="ARBA00022475"/>
    </source>
</evidence>
<dbReference type="Proteomes" id="UP000664256">
    <property type="component" value="Unassembled WGS sequence"/>
</dbReference>
<keyword evidence="6" id="KW-0029">Amino-acid transport</keyword>
<dbReference type="InterPro" id="IPR018449">
    <property type="entry name" value="NIL_domain"/>
</dbReference>
<dbReference type="InterPro" id="IPR050086">
    <property type="entry name" value="MetN_ABC_transporter-like"/>
</dbReference>
<dbReference type="SMART" id="SM00382">
    <property type="entry name" value="AAA"/>
    <property type="match status" value="1"/>
</dbReference>
<keyword evidence="5" id="KW-1278">Translocase</keyword>
<keyword evidence="3" id="KW-0547">Nucleotide-binding</keyword>
<name>A0ABS3H660_9ENTE</name>
<keyword evidence="7" id="KW-0472">Membrane</keyword>
<dbReference type="InterPro" id="IPR041701">
    <property type="entry name" value="MetN_ABC"/>
</dbReference>
<dbReference type="InterPro" id="IPR003593">
    <property type="entry name" value="AAA+_ATPase"/>
</dbReference>
<evidence type="ECO:0000256" key="6">
    <source>
        <dbReference type="ARBA" id="ARBA00022970"/>
    </source>
</evidence>
<evidence type="ECO:0000313" key="9">
    <source>
        <dbReference type="EMBL" id="MBO0448083.1"/>
    </source>
</evidence>
<evidence type="ECO:0000256" key="1">
    <source>
        <dbReference type="ARBA" id="ARBA00022448"/>
    </source>
</evidence>
<dbReference type="InterPro" id="IPR017871">
    <property type="entry name" value="ABC_transporter-like_CS"/>
</dbReference>
<dbReference type="PANTHER" id="PTHR43166">
    <property type="entry name" value="AMINO ACID IMPORT ATP-BINDING PROTEIN"/>
    <property type="match status" value="1"/>
</dbReference>